<feature type="region of interest" description="Disordered" evidence="2">
    <location>
        <begin position="141"/>
        <end position="169"/>
    </location>
</feature>
<protein>
    <submittedName>
        <fullName evidence="3">Uncharacterized protein</fullName>
    </submittedName>
</protein>
<dbReference type="Proteomes" id="UP000001593">
    <property type="component" value="Unassembled WGS sequence"/>
</dbReference>
<dbReference type="PANTHER" id="PTHR46289">
    <property type="entry name" value="52 KDA REPRESSOR OF THE INHIBITOR OF THE PROTEIN KINASE-LIKE PROTEIN-RELATED"/>
    <property type="match status" value="1"/>
</dbReference>
<accession>A7S1N0</accession>
<gene>
    <name evidence="3" type="ORF">NEMVEDRAFT_v1g205414</name>
</gene>
<keyword evidence="4" id="KW-1185">Reference proteome</keyword>
<dbReference type="InterPro" id="IPR052958">
    <property type="entry name" value="IFN-induced_PKR_regulator"/>
</dbReference>
<evidence type="ECO:0000256" key="2">
    <source>
        <dbReference type="SAM" id="MobiDB-lite"/>
    </source>
</evidence>
<dbReference type="EMBL" id="DS469565">
    <property type="protein sequence ID" value="EDO42389.1"/>
    <property type="molecule type" value="Genomic_DNA"/>
</dbReference>
<name>A7S1N0_NEMVE</name>
<dbReference type="eggNOG" id="KOG1177">
    <property type="taxonomic scope" value="Eukaryota"/>
</dbReference>
<dbReference type="HOGENOM" id="CLU_415221_0_0_1"/>
<evidence type="ECO:0000256" key="1">
    <source>
        <dbReference type="SAM" id="Coils"/>
    </source>
</evidence>
<sequence>MDLLINKLLRTDGGKLHRTTLIEQFSTMQSSLITSQWKMKWRTGSELCRPSCCSIGKHVEMSKRTVFNNLWLQDPLFPWVAQAQESTKARCKMCSVTFELGNMGKQALISHAKGKKHLRRVAPSTQQVSLNSFVTVQKQESEQNSSAAERTMTVPPPPVDLSQVASSSDSSKGTIKKYVTKDETLKAEVLWAIKVLMSHYSCNSSAGTDKLFSNMFPDSVIAKQFQCGATKCSYLICFGIAPFFHDELMKRLQEQGTIVGKEIPTSGHHLVTKVLNRKKLTKEAFGTKKFQKQNRPDIKEADRYASIAYGKAAVQEFKASKLFPSPEALKNCLEKHGRHNKVLLDSFKKFLNSFSITDTNFIYHSEMFTLFGPLLQLYNDATRYGNGLAREVTWFLLLPVFSQLRFRHYWNEAQAHVVGIITCFMPLVRNAIEVVGKLHAVFDNSPKRFQYFKEKVNELEKEATKVKLINVCRTRWIDRIEGMHRVIELLQPVAETFKDIALNQGKDWNPNSRIDAQALVNALSFSFIITVVVVSYILDLTKPITVKLQAKEIDLLKAKDELRILKSSLRDMQNNIDERYNVVHRQAVEPGRKIGVEPSMPRIVQRQVHRDNSPAQNPEQYYKINLTTKFLDHALQQLDKRFQDEVFVCYKGLSRIPSVHI</sequence>
<proteinExistence type="predicted"/>
<dbReference type="PANTHER" id="PTHR46289:SF14">
    <property type="entry name" value="DUF4371 DOMAIN-CONTAINING PROTEIN"/>
    <property type="match status" value="1"/>
</dbReference>
<dbReference type="InParanoid" id="A7S1N0"/>
<organism evidence="3 4">
    <name type="scientific">Nematostella vectensis</name>
    <name type="common">Starlet sea anemone</name>
    <dbReference type="NCBI Taxonomy" id="45351"/>
    <lineage>
        <taxon>Eukaryota</taxon>
        <taxon>Metazoa</taxon>
        <taxon>Cnidaria</taxon>
        <taxon>Anthozoa</taxon>
        <taxon>Hexacorallia</taxon>
        <taxon>Actiniaria</taxon>
        <taxon>Edwardsiidae</taxon>
        <taxon>Nematostella</taxon>
    </lineage>
</organism>
<keyword evidence="1" id="KW-0175">Coiled coil</keyword>
<evidence type="ECO:0000313" key="3">
    <source>
        <dbReference type="EMBL" id="EDO42389.1"/>
    </source>
</evidence>
<evidence type="ECO:0000313" key="4">
    <source>
        <dbReference type="Proteomes" id="UP000001593"/>
    </source>
</evidence>
<reference evidence="3 4" key="1">
    <citation type="journal article" date="2007" name="Science">
        <title>Sea anemone genome reveals ancestral eumetazoan gene repertoire and genomic organization.</title>
        <authorList>
            <person name="Putnam N.H."/>
            <person name="Srivastava M."/>
            <person name="Hellsten U."/>
            <person name="Dirks B."/>
            <person name="Chapman J."/>
            <person name="Salamov A."/>
            <person name="Terry A."/>
            <person name="Shapiro H."/>
            <person name="Lindquist E."/>
            <person name="Kapitonov V.V."/>
            <person name="Jurka J."/>
            <person name="Genikhovich G."/>
            <person name="Grigoriev I.V."/>
            <person name="Lucas S.M."/>
            <person name="Steele R.E."/>
            <person name="Finnerty J.R."/>
            <person name="Technau U."/>
            <person name="Martindale M.Q."/>
            <person name="Rokhsar D.S."/>
        </authorList>
    </citation>
    <scope>NUCLEOTIDE SEQUENCE [LARGE SCALE GENOMIC DNA]</scope>
    <source>
        <strain evidence="4">CH2 X CH6</strain>
    </source>
</reference>
<dbReference type="AlphaFoldDB" id="A7S1N0"/>
<feature type="coiled-coil region" evidence="1">
    <location>
        <begin position="548"/>
        <end position="575"/>
    </location>
</feature>
<dbReference type="STRING" id="45351.A7S1N0"/>